<comment type="caution">
    <text evidence="3">The sequence shown here is derived from an EMBL/GenBank/DDBJ whole genome shotgun (WGS) entry which is preliminary data.</text>
</comment>
<dbReference type="Proteomes" id="UP001156856">
    <property type="component" value="Unassembled WGS sequence"/>
</dbReference>
<reference evidence="4" key="1">
    <citation type="journal article" date="2014" name="Int. J. Syst. Evol. Microbiol.">
        <title>Complete genome of a new Firmicutes species belonging to the dominant human colonic microbiota ('Ruminococcus bicirculans') reveals two chromosomes and a selective capacity to utilize plant glucans.</title>
        <authorList>
            <consortium name="NISC Comparative Sequencing Program"/>
            <person name="Wegmann U."/>
            <person name="Louis P."/>
            <person name="Goesmann A."/>
            <person name="Henrissat B."/>
            <person name="Duncan S.H."/>
            <person name="Flint H.J."/>
        </authorList>
    </citation>
    <scope>NUCLEOTIDE SEQUENCE</scope>
    <source>
        <strain evidence="4">NBRC 107715</strain>
    </source>
</reference>
<accession>A0A512J575</accession>
<evidence type="ECO:0000256" key="1">
    <source>
        <dbReference type="SAM" id="MobiDB-lite"/>
    </source>
</evidence>
<sequence>MRPCPSASLLILAGLWLAGPLAAGPFPAFAAEAGAPAKREAGGQGRDNQGEGRKTGNQKTSDSDDEVDTENLFGFTEGSNTGKRGEQELLLDSVGRFGKRRADAGPSRYRVSNTKFSYQFDPVDNLSIELGLFADARSVRNIADLSDKSYGTFDGASVEFKYRFLKPSDDNPLGLAVELRPRYARVLPVEGQGADIFDMESVLQLDVKLVPDKVWYGSNISVEPTVGRLRGTREVDRSSTFLWSHAVVGRVAENTFLGPELRYLRAYDGAFLNRFEGHAVFLGPALYHRFGEKAFVTLAYAMQVAGHDRDPSYARRAFDLTHFERHAVRVKFGLEF</sequence>
<protein>
    <submittedName>
        <fullName evidence="3">Uncharacterized protein</fullName>
    </submittedName>
</protein>
<evidence type="ECO:0000313" key="5">
    <source>
        <dbReference type="Proteomes" id="UP000321960"/>
    </source>
</evidence>
<proteinExistence type="predicted"/>
<keyword evidence="2" id="KW-0732">Signal</keyword>
<feature type="chain" id="PRO_5021883764" evidence="2">
    <location>
        <begin position="31"/>
        <end position="336"/>
    </location>
</feature>
<keyword evidence="6" id="KW-1185">Reference proteome</keyword>
<dbReference type="RefSeq" id="WP_147026724.1">
    <property type="nucleotide sequence ID" value="NZ_BJZU01000063.1"/>
</dbReference>
<evidence type="ECO:0000313" key="4">
    <source>
        <dbReference type="EMBL" id="GLS62561.1"/>
    </source>
</evidence>
<dbReference type="EMBL" id="BJZU01000063">
    <property type="protein sequence ID" value="GEP05147.1"/>
    <property type="molecule type" value="Genomic_DNA"/>
</dbReference>
<dbReference type="EMBL" id="BSPK01000015">
    <property type="protein sequence ID" value="GLS62561.1"/>
    <property type="molecule type" value="Genomic_DNA"/>
</dbReference>
<feature type="region of interest" description="Disordered" evidence="1">
    <location>
        <begin position="34"/>
        <end position="86"/>
    </location>
</feature>
<organism evidence="3 5">
    <name type="scientific">Methylobacterium oxalidis</name>
    <dbReference type="NCBI Taxonomy" id="944322"/>
    <lineage>
        <taxon>Bacteria</taxon>
        <taxon>Pseudomonadati</taxon>
        <taxon>Pseudomonadota</taxon>
        <taxon>Alphaproteobacteria</taxon>
        <taxon>Hyphomicrobiales</taxon>
        <taxon>Methylobacteriaceae</taxon>
        <taxon>Methylobacterium</taxon>
    </lineage>
</organism>
<dbReference type="OrthoDB" id="8004182at2"/>
<reference evidence="6" key="2">
    <citation type="journal article" date="2019" name="Int. J. Syst. Evol. Microbiol.">
        <title>The Global Catalogue of Microorganisms (GCM) 10K type strain sequencing project: providing services to taxonomists for standard genome sequencing and annotation.</title>
        <authorList>
            <consortium name="The Broad Institute Genomics Platform"/>
            <consortium name="The Broad Institute Genome Sequencing Center for Infectious Disease"/>
            <person name="Wu L."/>
            <person name="Ma J."/>
        </authorList>
    </citation>
    <scope>NUCLEOTIDE SEQUENCE [LARGE SCALE GENOMIC DNA]</scope>
    <source>
        <strain evidence="6">NBRC 107715</strain>
    </source>
</reference>
<evidence type="ECO:0000313" key="3">
    <source>
        <dbReference type="EMBL" id="GEP05147.1"/>
    </source>
</evidence>
<name>A0A512J575_9HYPH</name>
<feature type="signal peptide" evidence="2">
    <location>
        <begin position="1"/>
        <end position="30"/>
    </location>
</feature>
<dbReference type="AlphaFoldDB" id="A0A512J575"/>
<gene>
    <name evidence="4" type="ORF">GCM10007888_09420</name>
    <name evidence="3" type="ORF">MOX02_31850</name>
</gene>
<reference evidence="4" key="4">
    <citation type="submission" date="2023-01" db="EMBL/GenBank/DDBJ databases">
        <title>Draft genome sequence of Methylobacterium oxalidis strain NBRC 107715.</title>
        <authorList>
            <person name="Sun Q."/>
            <person name="Mori K."/>
        </authorList>
    </citation>
    <scope>NUCLEOTIDE SEQUENCE</scope>
    <source>
        <strain evidence="4">NBRC 107715</strain>
    </source>
</reference>
<reference evidence="3 5" key="3">
    <citation type="submission" date="2019-07" db="EMBL/GenBank/DDBJ databases">
        <title>Whole genome shotgun sequence of Methylobacterium oxalidis NBRC 107715.</title>
        <authorList>
            <person name="Hosoyama A."/>
            <person name="Uohara A."/>
            <person name="Ohji S."/>
            <person name="Ichikawa N."/>
        </authorList>
    </citation>
    <scope>NUCLEOTIDE SEQUENCE [LARGE SCALE GENOMIC DNA]</scope>
    <source>
        <strain evidence="3 5">NBRC 107715</strain>
    </source>
</reference>
<evidence type="ECO:0000256" key="2">
    <source>
        <dbReference type="SAM" id="SignalP"/>
    </source>
</evidence>
<evidence type="ECO:0000313" key="6">
    <source>
        <dbReference type="Proteomes" id="UP001156856"/>
    </source>
</evidence>
<dbReference type="Proteomes" id="UP000321960">
    <property type="component" value="Unassembled WGS sequence"/>
</dbReference>